<protein>
    <submittedName>
        <fullName evidence="1">Alanyl-tRNA synthetase</fullName>
    </submittedName>
</protein>
<name>A0A225DNJ9_9BACT</name>
<comment type="caution">
    <text evidence="1">The sequence shown here is derived from an EMBL/GenBank/DDBJ whole genome shotgun (WGS) entry which is preliminary data.</text>
</comment>
<keyword evidence="1" id="KW-0436">Ligase</keyword>
<dbReference type="GO" id="GO:0004812">
    <property type="term" value="F:aminoacyl-tRNA ligase activity"/>
    <property type="evidence" value="ECO:0007669"/>
    <property type="project" value="UniProtKB-KW"/>
</dbReference>
<accession>A0A225DNJ9</accession>
<sequence length="397" mass="42612">MTVDEKHPDKPVIGVLFRASLDETQVAHFNALKHLKSLDGIDVKFGPGIFKKLKDHPTLESLSLGGTSDLAMIQQLPDGPAIKNFSRIGFDGLSSPAEYFEALAKVSSLRSVKVWTNDLKPEIVRPLWKLKKLESFFLMSSTGSGLSADDVVGFAALKELTCPVSPSESLFAAIGHMKTLRKLQISGMINTKGEPDYPLPVRGTAKLGNLTELTELSLGIPIRDIDLKALAGLKHLTHLHLSTDAITANGLAALAKLPELTSISFSRPPAEAIPGLKGFVQLKQLRIVYGSLTDDGAAAIGTLTNLESLDLLGVTAETDAVISAVAKLDKLRVLSLIGIELTDTDLAALSESKSLEEFRITSTKITAAGRDALQKKLPKLKILTGQEAALRTMIKPQ</sequence>
<organism evidence="1 2">
    <name type="scientific">Fimbriiglobus ruber</name>
    <dbReference type="NCBI Taxonomy" id="1908690"/>
    <lineage>
        <taxon>Bacteria</taxon>
        <taxon>Pseudomonadati</taxon>
        <taxon>Planctomycetota</taxon>
        <taxon>Planctomycetia</taxon>
        <taxon>Gemmatales</taxon>
        <taxon>Gemmataceae</taxon>
        <taxon>Fimbriiglobus</taxon>
    </lineage>
</organism>
<evidence type="ECO:0000313" key="2">
    <source>
        <dbReference type="Proteomes" id="UP000214646"/>
    </source>
</evidence>
<proteinExistence type="predicted"/>
<dbReference type="AlphaFoldDB" id="A0A225DNJ9"/>
<dbReference type="Gene3D" id="3.80.10.10">
    <property type="entry name" value="Ribonuclease Inhibitor"/>
    <property type="match status" value="1"/>
</dbReference>
<gene>
    <name evidence="1" type="ORF">FRUB_06128</name>
</gene>
<keyword evidence="1" id="KW-0030">Aminoacyl-tRNA synthetase</keyword>
<dbReference type="EMBL" id="NIDE01000011">
    <property type="protein sequence ID" value="OWK39046.1"/>
    <property type="molecule type" value="Genomic_DNA"/>
</dbReference>
<evidence type="ECO:0000313" key="1">
    <source>
        <dbReference type="EMBL" id="OWK39046.1"/>
    </source>
</evidence>
<dbReference type="PANTHER" id="PTHR12904">
    <property type="match status" value="1"/>
</dbReference>
<reference evidence="2" key="1">
    <citation type="submission" date="2017-06" db="EMBL/GenBank/DDBJ databases">
        <title>Genome analysis of Fimbriiglobus ruber SP5, the first member of the order Planctomycetales with confirmed chitinolytic capability.</title>
        <authorList>
            <person name="Ravin N.V."/>
            <person name="Rakitin A.L."/>
            <person name="Ivanova A.A."/>
            <person name="Beletsky A.V."/>
            <person name="Kulichevskaya I.S."/>
            <person name="Mardanov A.V."/>
            <person name="Dedysh S.N."/>
        </authorList>
    </citation>
    <scope>NUCLEOTIDE SEQUENCE [LARGE SCALE GENOMIC DNA]</scope>
    <source>
        <strain evidence="2">SP5</strain>
    </source>
</reference>
<dbReference type="InterPro" id="IPR051341">
    <property type="entry name" value="Zyg-11_UBL_adapter"/>
</dbReference>
<dbReference type="SUPFAM" id="SSF52058">
    <property type="entry name" value="L domain-like"/>
    <property type="match status" value="1"/>
</dbReference>
<dbReference type="PANTHER" id="PTHR12904:SF23">
    <property type="entry name" value="PROTEIN ZER-1 HOMOLOG"/>
    <property type="match status" value="1"/>
</dbReference>
<keyword evidence="2" id="KW-1185">Reference proteome</keyword>
<dbReference type="InterPro" id="IPR032675">
    <property type="entry name" value="LRR_dom_sf"/>
</dbReference>
<dbReference type="Proteomes" id="UP000214646">
    <property type="component" value="Unassembled WGS sequence"/>
</dbReference>